<keyword evidence="1" id="KW-1133">Transmembrane helix</keyword>
<evidence type="ECO:0000313" key="3">
    <source>
        <dbReference type="Proteomes" id="UP000664495"/>
    </source>
</evidence>
<dbReference type="Proteomes" id="UP000664495">
    <property type="component" value="Unassembled WGS sequence"/>
</dbReference>
<protein>
    <submittedName>
        <fullName evidence="2">Uncharacterized protein</fullName>
    </submittedName>
</protein>
<dbReference type="RefSeq" id="WP_207108736.1">
    <property type="nucleotide sequence ID" value="NZ_JAFLVR010000027.1"/>
</dbReference>
<proteinExistence type="predicted"/>
<keyword evidence="3" id="KW-1185">Reference proteome</keyword>
<gene>
    <name evidence="2" type="ORF">JZO85_11810</name>
</gene>
<comment type="caution">
    <text evidence="2">The sequence shown here is derived from an EMBL/GenBank/DDBJ whole genome shotgun (WGS) entry which is preliminary data.</text>
</comment>
<keyword evidence="1" id="KW-0472">Membrane</keyword>
<reference evidence="2 3" key="1">
    <citation type="submission" date="2021-03" db="EMBL/GenBank/DDBJ databases">
        <title>Enterococcal diversity collection.</title>
        <authorList>
            <person name="Gilmore M.S."/>
            <person name="Schwartzman J."/>
            <person name="Van Tyne D."/>
            <person name="Martin M."/>
            <person name="Earl A.M."/>
            <person name="Manson A.L."/>
            <person name="Straub T."/>
            <person name="Salamzade R."/>
            <person name="Saavedra J."/>
            <person name="Lebreton F."/>
            <person name="Prichula J."/>
            <person name="Schaufler K."/>
            <person name="Gaca A."/>
            <person name="Sgardioli B."/>
            <person name="Wagenaar J."/>
            <person name="Strong T."/>
        </authorList>
    </citation>
    <scope>NUCLEOTIDE SEQUENCE [LARGE SCALE GENOMIC DNA]</scope>
    <source>
        <strain evidence="2 3">MJM16</strain>
    </source>
</reference>
<keyword evidence="1" id="KW-0812">Transmembrane</keyword>
<feature type="transmembrane region" description="Helical" evidence="1">
    <location>
        <begin position="12"/>
        <end position="31"/>
    </location>
</feature>
<sequence length="55" mass="6404">MKSKHLVPKLATYLIGAGVLLMMLGYALSGFSPDRYRMDYDDRHWYNVVGFYIDD</sequence>
<evidence type="ECO:0000256" key="1">
    <source>
        <dbReference type="SAM" id="Phobius"/>
    </source>
</evidence>
<accession>A0ABS3HHM8</accession>
<evidence type="ECO:0000313" key="2">
    <source>
        <dbReference type="EMBL" id="MBO0452962.1"/>
    </source>
</evidence>
<dbReference type="EMBL" id="JAFLVR010000027">
    <property type="protein sequence ID" value="MBO0452962.1"/>
    <property type="molecule type" value="Genomic_DNA"/>
</dbReference>
<name>A0ABS3HHM8_9ENTE</name>
<organism evidence="2 3">
    <name type="scientific">Candidatus Enterococcus murrayae</name>
    <dbReference type="NCBI Taxonomy" id="2815321"/>
    <lineage>
        <taxon>Bacteria</taxon>
        <taxon>Bacillati</taxon>
        <taxon>Bacillota</taxon>
        <taxon>Bacilli</taxon>
        <taxon>Lactobacillales</taxon>
        <taxon>Enterococcaceae</taxon>
        <taxon>Enterococcus</taxon>
    </lineage>
</organism>